<dbReference type="Gene3D" id="3.40.50.720">
    <property type="entry name" value="NAD(P)-binding Rossmann-like Domain"/>
    <property type="match status" value="1"/>
</dbReference>
<dbReference type="PANTHER" id="PTHR24320:SF272">
    <property type="entry name" value="NAD(P)-BINDING ROSSMANN-FOLD SUPERFAMILY PROTEIN"/>
    <property type="match status" value="1"/>
</dbReference>
<keyword evidence="2" id="KW-0560">Oxidoreductase</keyword>
<feature type="region of interest" description="Disordered" evidence="3">
    <location>
        <begin position="1"/>
        <end position="24"/>
    </location>
</feature>
<dbReference type="GO" id="GO:0016491">
    <property type="term" value="F:oxidoreductase activity"/>
    <property type="evidence" value="ECO:0007669"/>
    <property type="project" value="UniProtKB-KW"/>
</dbReference>
<dbReference type="PRINTS" id="PR00081">
    <property type="entry name" value="GDHRDH"/>
</dbReference>
<dbReference type="InterPro" id="IPR002347">
    <property type="entry name" value="SDR_fam"/>
</dbReference>
<evidence type="ECO:0000256" key="3">
    <source>
        <dbReference type="SAM" id="MobiDB-lite"/>
    </source>
</evidence>
<dbReference type="EMBL" id="ML996081">
    <property type="protein sequence ID" value="KAF2157337.1"/>
    <property type="molecule type" value="Genomic_DNA"/>
</dbReference>
<organism evidence="4 5">
    <name type="scientific">Myriangium duriaei CBS 260.36</name>
    <dbReference type="NCBI Taxonomy" id="1168546"/>
    <lineage>
        <taxon>Eukaryota</taxon>
        <taxon>Fungi</taxon>
        <taxon>Dikarya</taxon>
        <taxon>Ascomycota</taxon>
        <taxon>Pezizomycotina</taxon>
        <taxon>Dothideomycetes</taxon>
        <taxon>Dothideomycetidae</taxon>
        <taxon>Myriangiales</taxon>
        <taxon>Myriangiaceae</taxon>
        <taxon>Myriangium</taxon>
    </lineage>
</organism>
<accession>A0A9P4JC21</accession>
<sequence>MVAPTNFYQPYAAEHQDPKGEGDARPTAMKIIEDQDLIGKWTDKVVLVTGANAGIGLETARALHATGAKLFITARSRSKGEPVVKDILASSPSQTPIEIIELELDNLASVRAAAGAFLGRSEQLNVLIANAGVMAAPFTKTQDGFESQMGINYFAHFLLFQLLKPVLLSSSTHEFASRVVTVSSSGHKICPVNFNNIQSPAADGYNKWGAYGESKTAAIWMANGIDRRYGGQGLHGFSVHPGTIFQTTLGRYLEPADFEFLAQYGNQSNTNKNTAQGAATQVWCATAKELEGRGGLYSSDCGVAKPVADNEPPSGGGYAPYAYDEASENQLWEIGCDTVGVPRA</sequence>
<gene>
    <name evidence="4" type="ORF">K461DRAFT_15322</name>
</gene>
<comment type="similarity">
    <text evidence="1">Belongs to the short-chain dehydrogenases/reductases (SDR) family.</text>
</comment>
<dbReference type="InterPro" id="IPR036291">
    <property type="entry name" value="NAD(P)-bd_dom_sf"/>
</dbReference>
<dbReference type="OrthoDB" id="191139at2759"/>
<evidence type="ECO:0000256" key="2">
    <source>
        <dbReference type="ARBA" id="ARBA00023002"/>
    </source>
</evidence>
<evidence type="ECO:0000256" key="1">
    <source>
        <dbReference type="ARBA" id="ARBA00006484"/>
    </source>
</evidence>
<dbReference type="AlphaFoldDB" id="A0A9P4JC21"/>
<evidence type="ECO:0000313" key="4">
    <source>
        <dbReference type="EMBL" id="KAF2157337.1"/>
    </source>
</evidence>
<proteinExistence type="inferred from homology"/>
<dbReference type="PANTHER" id="PTHR24320">
    <property type="entry name" value="RETINOL DEHYDROGENASE"/>
    <property type="match status" value="1"/>
</dbReference>
<feature type="compositionally biased region" description="Basic and acidic residues" evidence="3">
    <location>
        <begin position="14"/>
        <end position="24"/>
    </location>
</feature>
<dbReference type="SUPFAM" id="SSF51735">
    <property type="entry name" value="NAD(P)-binding Rossmann-fold domains"/>
    <property type="match status" value="1"/>
</dbReference>
<protein>
    <submittedName>
        <fullName evidence="4">NAD(P)-binding protein</fullName>
    </submittedName>
</protein>
<name>A0A9P4JC21_9PEZI</name>
<dbReference type="Pfam" id="PF00106">
    <property type="entry name" value="adh_short"/>
    <property type="match status" value="1"/>
</dbReference>
<evidence type="ECO:0000313" key="5">
    <source>
        <dbReference type="Proteomes" id="UP000799439"/>
    </source>
</evidence>
<keyword evidence="5" id="KW-1185">Reference proteome</keyword>
<reference evidence="4" key="1">
    <citation type="journal article" date="2020" name="Stud. Mycol.">
        <title>101 Dothideomycetes genomes: a test case for predicting lifestyles and emergence of pathogens.</title>
        <authorList>
            <person name="Haridas S."/>
            <person name="Albert R."/>
            <person name="Binder M."/>
            <person name="Bloem J."/>
            <person name="Labutti K."/>
            <person name="Salamov A."/>
            <person name="Andreopoulos B."/>
            <person name="Baker S."/>
            <person name="Barry K."/>
            <person name="Bills G."/>
            <person name="Bluhm B."/>
            <person name="Cannon C."/>
            <person name="Castanera R."/>
            <person name="Culley D."/>
            <person name="Daum C."/>
            <person name="Ezra D."/>
            <person name="Gonzalez J."/>
            <person name="Henrissat B."/>
            <person name="Kuo A."/>
            <person name="Liang C."/>
            <person name="Lipzen A."/>
            <person name="Lutzoni F."/>
            <person name="Magnuson J."/>
            <person name="Mondo S."/>
            <person name="Nolan M."/>
            <person name="Ohm R."/>
            <person name="Pangilinan J."/>
            <person name="Park H.-J."/>
            <person name="Ramirez L."/>
            <person name="Alfaro M."/>
            <person name="Sun H."/>
            <person name="Tritt A."/>
            <person name="Yoshinaga Y."/>
            <person name="Zwiers L.-H."/>
            <person name="Turgeon B."/>
            <person name="Goodwin S."/>
            <person name="Spatafora J."/>
            <person name="Crous P."/>
            <person name="Grigoriev I."/>
        </authorList>
    </citation>
    <scope>NUCLEOTIDE SEQUENCE</scope>
    <source>
        <strain evidence="4">CBS 260.36</strain>
    </source>
</reference>
<dbReference type="Proteomes" id="UP000799439">
    <property type="component" value="Unassembled WGS sequence"/>
</dbReference>
<comment type="caution">
    <text evidence="4">The sequence shown here is derived from an EMBL/GenBank/DDBJ whole genome shotgun (WGS) entry which is preliminary data.</text>
</comment>